<dbReference type="CDD" id="cd03408">
    <property type="entry name" value="SPFH_like_u1"/>
    <property type="match status" value="1"/>
</dbReference>
<feature type="domain" description="SPFH" evidence="1">
    <location>
        <begin position="27"/>
        <end position="235"/>
    </location>
</feature>
<evidence type="ECO:0000313" key="2">
    <source>
        <dbReference type="EMBL" id="MBM5570828.1"/>
    </source>
</evidence>
<dbReference type="InterPro" id="IPR033880">
    <property type="entry name" value="SPFH_YdjI"/>
</dbReference>
<comment type="caution">
    <text evidence="2">The sequence shown here is derived from an EMBL/GenBank/DDBJ whole genome shotgun (WGS) entry which is preliminary data.</text>
</comment>
<gene>
    <name evidence="2" type="ORF">GM173_04445</name>
</gene>
<sequence>MSLGSFIKKQFIDILQWNEDSDGVLAYRYPMADFEIQYGGSLTVRESQMALFLNEGQVADVFGAGMYKLTTQTLPVLTYLKNWDKLFESPFKSDVYFFSTRLQLGRKWGTPQPITIRDTDFGMVRMRAFGVYSYKLVDPKLFFTEISGTREVYTRDDLELQLRNLVISTMTSALGGAGVPFLDMAGNQGLMGQKISEALVPVFAKYGLELDNFAVENISLPEELQKAIDTRISMGMIGDMGKFTQYQAAQAIPLAAQNEGGMAGVGASMAAGIGMGQMMANAMGNALNPNVQAAPQVGMGVGVATDGGMGVGLFANAGQQAIPAANAPVSQAASVDPNSPQAKLGQLKGLLDQGLISVADYDAAKAEVLKKLIG</sequence>
<dbReference type="Pfam" id="PF13421">
    <property type="entry name" value="Band_7_1"/>
    <property type="match status" value="1"/>
</dbReference>
<protein>
    <recommendedName>
        <fullName evidence="1">SPFH domain-containing protein</fullName>
    </recommendedName>
</protein>
<name>A0ABS2C9M8_9NEIS</name>
<dbReference type="PANTHER" id="PTHR37826">
    <property type="entry name" value="FLOTILLIN BAND_7_5 DOMAIN PROTEIN"/>
    <property type="match status" value="1"/>
</dbReference>
<dbReference type="PANTHER" id="PTHR37826:SF2">
    <property type="entry name" value="ZINC-RIBBON DOMAIN-CONTAINING PROTEIN"/>
    <property type="match status" value="1"/>
</dbReference>
<accession>A0ABS2C9M8</accession>
<evidence type="ECO:0000259" key="1">
    <source>
        <dbReference type="Pfam" id="PF13421"/>
    </source>
</evidence>
<dbReference type="RefSeq" id="WP_203570102.1">
    <property type="nucleotide sequence ID" value="NZ_WOFE01000001.1"/>
</dbReference>
<reference evidence="2 3" key="1">
    <citation type="submission" date="2019-11" db="EMBL/GenBank/DDBJ databases">
        <title>Novel Deefgea species.</title>
        <authorList>
            <person name="Han J.-H."/>
        </authorList>
    </citation>
    <scope>NUCLEOTIDE SEQUENCE [LARGE SCALE GENOMIC DNA]</scope>
    <source>
        <strain evidence="2 3">LMG 24817</strain>
    </source>
</reference>
<organism evidence="2 3">
    <name type="scientific">Deefgea chitinilytica</name>
    <dbReference type="NCBI Taxonomy" id="570276"/>
    <lineage>
        <taxon>Bacteria</taxon>
        <taxon>Pseudomonadati</taxon>
        <taxon>Pseudomonadota</taxon>
        <taxon>Betaproteobacteria</taxon>
        <taxon>Neisseriales</taxon>
        <taxon>Chitinibacteraceae</taxon>
        <taxon>Deefgea</taxon>
    </lineage>
</organism>
<evidence type="ECO:0000313" key="3">
    <source>
        <dbReference type="Proteomes" id="UP001195660"/>
    </source>
</evidence>
<dbReference type="Gene3D" id="3.30.479.30">
    <property type="entry name" value="Band 7 domain"/>
    <property type="match status" value="1"/>
</dbReference>
<dbReference type="EMBL" id="WOFE01000001">
    <property type="protein sequence ID" value="MBM5570828.1"/>
    <property type="molecule type" value="Genomic_DNA"/>
</dbReference>
<dbReference type="SUPFAM" id="SSF117892">
    <property type="entry name" value="Band 7/SPFH domain"/>
    <property type="match status" value="1"/>
</dbReference>
<proteinExistence type="predicted"/>
<dbReference type="InterPro" id="IPR036013">
    <property type="entry name" value="Band_7/SPFH_dom_sf"/>
</dbReference>
<keyword evidence="3" id="KW-1185">Reference proteome</keyword>
<dbReference type="Proteomes" id="UP001195660">
    <property type="component" value="Unassembled WGS sequence"/>
</dbReference>